<dbReference type="AlphaFoldDB" id="C7BVS5"/>
<name>C7BVS5_ANGCA</name>
<feature type="chain" id="PRO_5002976129" evidence="1">
    <location>
        <begin position="32"/>
        <end position="155"/>
    </location>
</feature>
<evidence type="ECO:0000256" key="1">
    <source>
        <dbReference type="SAM" id="SignalP"/>
    </source>
</evidence>
<protein>
    <submittedName>
        <fullName evidence="2">Uncharacterized protein</fullName>
    </submittedName>
</protein>
<keyword evidence="1" id="KW-0732">Signal</keyword>
<evidence type="ECO:0000313" key="2">
    <source>
        <dbReference type="EMBL" id="CAR63590.1"/>
    </source>
</evidence>
<reference evidence="2" key="2">
    <citation type="journal article" date="2009" name="BMC Mol. Biol.">
        <title>Preliminary molecular characterization of the human pathogen Angiostrongylus cantonensis.</title>
        <authorList>
            <person name="He H."/>
            <person name="Cheng M."/>
            <person name="Yang X."/>
            <person name="Meng J."/>
            <person name="He A."/>
            <person name="Zheng X."/>
            <person name="Li Z."/>
            <person name="Guo P."/>
            <person name="Pan Z."/>
            <person name="Zhan X."/>
        </authorList>
    </citation>
    <scope>NUCLEOTIDE SEQUENCE</scope>
</reference>
<proteinExistence type="evidence at transcript level"/>
<reference evidence="2" key="1">
    <citation type="submission" date="2008-08" db="EMBL/GenBank/DDBJ databases">
        <authorList>
            <person name="Zhan X.M."/>
        </authorList>
    </citation>
    <scope>NUCLEOTIDE SEQUENCE</scope>
</reference>
<accession>C7BVS5</accession>
<organism evidence="2">
    <name type="scientific">Angiostrongylus cantonensis</name>
    <name type="common">Rat lungworm</name>
    <dbReference type="NCBI Taxonomy" id="6313"/>
    <lineage>
        <taxon>Eukaryota</taxon>
        <taxon>Metazoa</taxon>
        <taxon>Ecdysozoa</taxon>
        <taxon>Nematoda</taxon>
        <taxon>Chromadorea</taxon>
        <taxon>Rhabditida</taxon>
        <taxon>Rhabditina</taxon>
        <taxon>Rhabditomorpha</taxon>
        <taxon>Strongyloidea</taxon>
        <taxon>Metastrongylidae</taxon>
        <taxon>Angiostrongylus</taxon>
    </lineage>
</organism>
<dbReference type="EMBL" id="FM207729">
    <property type="protein sequence ID" value="CAR63590.1"/>
    <property type="molecule type" value="mRNA"/>
</dbReference>
<feature type="signal peptide" evidence="1">
    <location>
        <begin position="1"/>
        <end position="31"/>
    </location>
</feature>
<sequence>MSSVARITTLSALYLVRSALTLTCPIPSAGGLPLRNKTCPDFKADPSFVYCCTSKLPPTSGIYREKYGIFCCSLADFEKERQEIADEEFHNFINMLTNSLQPATMYRPVDTIPPKIYEAPPPYECFVRPPDQTRNDWNCVLENEANRSRNLAPFT</sequence>